<reference evidence="1" key="1">
    <citation type="journal article" date="2022" name="Biotechnol. Bioprocess Eng.">
        <title>Pan-genome Analysis Reveals Comparative Genomic Features of Central Metabolic Pathways in Methylorubrum extorquens.</title>
        <authorList>
            <person name="Lee G.M."/>
            <person name="Scott-Nevros Z.K."/>
            <person name="Lee S.-M."/>
            <person name="Kim D."/>
        </authorList>
    </citation>
    <scope>NUCLEOTIDE SEQUENCE</scope>
    <source>
        <strain evidence="1">ATCC 55366</strain>
    </source>
</reference>
<proteinExistence type="predicted"/>
<dbReference type="AlphaFoldDB" id="A0AAX3WFX8"/>
<dbReference type="EMBL" id="CP073633">
    <property type="protein sequence ID" value="WHQ69520.1"/>
    <property type="molecule type" value="Genomic_DNA"/>
</dbReference>
<evidence type="ECO:0000313" key="1">
    <source>
        <dbReference type="EMBL" id="WHQ69520.1"/>
    </source>
</evidence>
<gene>
    <name evidence="1" type="ORF">KEC54_24805</name>
</gene>
<name>A0AAX3WFX8_METEX</name>
<dbReference type="Proteomes" id="UP001223720">
    <property type="component" value="Chromosome"/>
</dbReference>
<organism evidence="1 2">
    <name type="scientific">Methylorubrum extorquens</name>
    <name type="common">Methylobacterium dichloromethanicum</name>
    <name type="synonym">Methylobacterium extorquens</name>
    <dbReference type="NCBI Taxonomy" id="408"/>
    <lineage>
        <taxon>Bacteria</taxon>
        <taxon>Pseudomonadati</taxon>
        <taxon>Pseudomonadota</taxon>
        <taxon>Alphaproteobacteria</taxon>
        <taxon>Hyphomicrobiales</taxon>
        <taxon>Methylobacteriaceae</taxon>
        <taxon>Methylorubrum</taxon>
    </lineage>
</organism>
<sequence>MADLTIIAGECGRGTGTYDTGLFTVPQGLGRGVETVAAVILHGGVEGRQTMMEQVVTGLRENAALRGGVALAQTIDPSNSLAIAASVVSVGLTALDGAPRQKALIEVQFEDGASFVGTADAGVAALIENDRRVLLLAAPRLRSHQPVTAQEQIGESVTAKMLAAASGTAGAVASGAASVAGSAVSSALGFLMSKTKG</sequence>
<dbReference type="RefSeq" id="WP_015952504.1">
    <property type="nucleotide sequence ID" value="NZ_CP073633.1"/>
</dbReference>
<evidence type="ECO:0000313" key="2">
    <source>
        <dbReference type="Proteomes" id="UP001223720"/>
    </source>
</evidence>
<accession>A0AAX3WFX8</accession>
<protein>
    <submittedName>
        <fullName evidence="1">Uncharacterized protein</fullName>
    </submittedName>
</protein>